<keyword evidence="5" id="KW-0067">ATP-binding</keyword>
<keyword evidence="1" id="KW-0880">Kelch repeat</keyword>
<evidence type="ECO:0000256" key="3">
    <source>
        <dbReference type="ARBA" id="ARBA00022737"/>
    </source>
</evidence>
<keyword evidence="10" id="KW-1185">Reference proteome</keyword>
<sequence length="570" mass="61451">MSTSSNSPYTLDPIKNFCAISGQSTLVLDNTLYVTTGYAPVIDNGTVRIASSPWIRAIDLSRSFSLNNTASVTTILPPSIVPVDIPDVQGASFWYDPGSKSVIYAQGNPTVEGGVIRDSSQVSFGTNGKTWIGQFQEQSKTFKPWQEEDTPFPGQAGLTSSLRRFFDPVGRKGYIYGGTVQTGDADTTGQRNQLLTYDAVAQSWSNKSTPYGAFDDVGAAIPYRTAAGKLLGLVFGGNLNGTPLSMTTIFIHDTETDTWYRQDTGTDENNAPIARGHFCATSIQAPDNSSTQILIHGGFGATQKSDIWALSLPSFTWTELEASSPDFLPGPGLRLQPSCNIINNRILSIFGGRNLVDGDTGHCDTNQNALFMYDLNRRNWTLRYDATDTNQYKVPKEVYQAIGGNSSGYATMTAPKGGFATPTLAELFSLTTPTEVSPSTTSPIVPPDTSPKKSNTGAIAGGVVGGVLALILAAVLFWFLRRRRQRSVPPELPLAEGYPPLPPTHHGHTVEAPGPNGGIIMEVDGFPTRPKYSELPNGEHEVKPPESNMPNMVVAELPAENHHPGPRLYN</sequence>
<dbReference type="EMBL" id="JAVHJO010000015">
    <property type="protein sequence ID" value="KAK6527560.1"/>
    <property type="molecule type" value="Genomic_DNA"/>
</dbReference>
<dbReference type="AlphaFoldDB" id="A0AAV9WXQ1"/>
<keyword evidence="3" id="KW-0677">Repeat</keyword>
<dbReference type="PANTHER" id="PTHR46093:SF18">
    <property type="entry name" value="FIBRONECTIN TYPE-III DOMAIN-CONTAINING PROTEIN"/>
    <property type="match status" value="1"/>
</dbReference>
<dbReference type="Pfam" id="PF21314">
    <property type="entry name" value="TM_ErbB1"/>
    <property type="match status" value="1"/>
</dbReference>
<reference evidence="9 10" key="1">
    <citation type="submission" date="2019-10" db="EMBL/GenBank/DDBJ databases">
        <authorList>
            <person name="Palmer J.M."/>
        </authorList>
    </citation>
    <scope>NUCLEOTIDE SEQUENCE [LARGE SCALE GENOMIC DNA]</scope>
    <source>
        <strain evidence="9 10">TWF694</strain>
    </source>
</reference>
<keyword evidence="7" id="KW-0812">Transmembrane</keyword>
<organism evidence="9 10">
    <name type="scientific">Orbilia ellipsospora</name>
    <dbReference type="NCBI Taxonomy" id="2528407"/>
    <lineage>
        <taxon>Eukaryota</taxon>
        <taxon>Fungi</taxon>
        <taxon>Dikarya</taxon>
        <taxon>Ascomycota</taxon>
        <taxon>Pezizomycotina</taxon>
        <taxon>Orbiliomycetes</taxon>
        <taxon>Orbiliales</taxon>
        <taxon>Orbiliaceae</taxon>
        <taxon>Orbilia</taxon>
    </lineage>
</organism>
<dbReference type="InterPro" id="IPR015915">
    <property type="entry name" value="Kelch-typ_b-propeller"/>
</dbReference>
<evidence type="ECO:0000256" key="6">
    <source>
        <dbReference type="SAM" id="MobiDB-lite"/>
    </source>
</evidence>
<evidence type="ECO:0000259" key="8">
    <source>
        <dbReference type="Pfam" id="PF21314"/>
    </source>
</evidence>
<dbReference type="Gene3D" id="1.20.5.510">
    <property type="entry name" value="Single helix bin"/>
    <property type="match status" value="1"/>
</dbReference>
<dbReference type="Gene3D" id="2.120.10.80">
    <property type="entry name" value="Kelch-type beta propeller"/>
    <property type="match status" value="1"/>
</dbReference>
<evidence type="ECO:0000256" key="1">
    <source>
        <dbReference type="ARBA" id="ARBA00022441"/>
    </source>
</evidence>
<dbReference type="Proteomes" id="UP001365542">
    <property type="component" value="Unassembled WGS sequence"/>
</dbReference>
<dbReference type="GO" id="GO:0005524">
    <property type="term" value="F:ATP binding"/>
    <property type="evidence" value="ECO:0007669"/>
    <property type="project" value="UniProtKB-KW"/>
</dbReference>
<evidence type="ECO:0000313" key="9">
    <source>
        <dbReference type="EMBL" id="KAK6527560.1"/>
    </source>
</evidence>
<keyword evidence="7" id="KW-0472">Membrane</keyword>
<feature type="transmembrane region" description="Helical" evidence="7">
    <location>
        <begin position="458"/>
        <end position="480"/>
    </location>
</feature>
<keyword evidence="4" id="KW-0547">Nucleotide-binding</keyword>
<dbReference type="InterPro" id="IPR049328">
    <property type="entry name" value="TM_ErbB1"/>
</dbReference>
<keyword evidence="2" id="KW-0597">Phosphoprotein</keyword>
<gene>
    <name evidence="9" type="ORF">TWF694_004543</name>
</gene>
<dbReference type="Pfam" id="PF24681">
    <property type="entry name" value="Kelch_KLHDC2_KLHL20_DRC7"/>
    <property type="match status" value="1"/>
</dbReference>
<evidence type="ECO:0000256" key="7">
    <source>
        <dbReference type="SAM" id="Phobius"/>
    </source>
</evidence>
<evidence type="ECO:0000256" key="4">
    <source>
        <dbReference type="ARBA" id="ARBA00022741"/>
    </source>
</evidence>
<dbReference type="PANTHER" id="PTHR46093">
    <property type="entry name" value="ACYL-COA-BINDING DOMAIN-CONTAINING PROTEIN 5"/>
    <property type="match status" value="1"/>
</dbReference>
<evidence type="ECO:0000313" key="10">
    <source>
        <dbReference type="Proteomes" id="UP001365542"/>
    </source>
</evidence>
<accession>A0AAV9WXQ1</accession>
<feature type="domain" description="Epidermal growth factor receptor-like transmembrane-juxtamembrane segment" evidence="8">
    <location>
        <begin position="459"/>
        <end position="486"/>
    </location>
</feature>
<protein>
    <recommendedName>
        <fullName evidence="8">Epidermal growth factor receptor-like transmembrane-juxtamembrane segment domain-containing protein</fullName>
    </recommendedName>
</protein>
<name>A0AAV9WXQ1_9PEZI</name>
<comment type="caution">
    <text evidence="9">The sequence shown here is derived from an EMBL/GenBank/DDBJ whole genome shotgun (WGS) entry which is preliminary data.</text>
</comment>
<keyword evidence="7" id="KW-1133">Transmembrane helix</keyword>
<evidence type="ECO:0000256" key="2">
    <source>
        <dbReference type="ARBA" id="ARBA00022553"/>
    </source>
</evidence>
<feature type="region of interest" description="Disordered" evidence="6">
    <location>
        <begin position="432"/>
        <end position="453"/>
    </location>
</feature>
<feature type="compositionally biased region" description="Low complexity" evidence="6">
    <location>
        <begin position="432"/>
        <end position="443"/>
    </location>
</feature>
<proteinExistence type="predicted"/>
<evidence type="ECO:0000256" key="5">
    <source>
        <dbReference type="ARBA" id="ARBA00022840"/>
    </source>
</evidence>
<dbReference type="SUPFAM" id="SSF117281">
    <property type="entry name" value="Kelch motif"/>
    <property type="match status" value="1"/>
</dbReference>